<name>C7NKP9_KYTSD</name>
<accession>C7NKP9</accession>
<keyword evidence="3" id="KW-0804">Transcription</keyword>
<feature type="domain" description="HTH tetR-type" evidence="6">
    <location>
        <begin position="9"/>
        <end position="69"/>
    </location>
</feature>
<keyword evidence="1" id="KW-0805">Transcription regulation</keyword>
<dbReference type="Gene3D" id="1.10.357.10">
    <property type="entry name" value="Tetracycline Repressor, domain 2"/>
    <property type="match status" value="1"/>
</dbReference>
<organism evidence="7 8">
    <name type="scientific">Kytococcus sedentarius (strain ATCC 14392 / DSM 20547 / JCM 11482 / CCUG 33030 / NBRC 15357 / NCTC 11040 / CCM 314 / 541)</name>
    <name type="common">Micrococcus sedentarius</name>
    <dbReference type="NCBI Taxonomy" id="478801"/>
    <lineage>
        <taxon>Bacteria</taxon>
        <taxon>Bacillati</taxon>
        <taxon>Actinomycetota</taxon>
        <taxon>Actinomycetes</taxon>
        <taxon>Micrococcales</taxon>
        <taxon>Kytococcaceae</taxon>
        <taxon>Kytococcus</taxon>
    </lineage>
</organism>
<dbReference type="InterPro" id="IPR050109">
    <property type="entry name" value="HTH-type_TetR-like_transc_reg"/>
</dbReference>
<gene>
    <name evidence="7" type="ordered locus">Ksed_04630</name>
</gene>
<dbReference type="EMBL" id="CP001686">
    <property type="protein sequence ID" value="ACV05535.1"/>
    <property type="molecule type" value="Genomic_DNA"/>
</dbReference>
<keyword evidence="8" id="KW-1185">Reference proteome</keyword>
<dbReference type="PANTHER" id="PTHR30055:SF238">
    <property type="entry name" value="MYCOFACTOCIN BIOSYNTHESIS TRANSCRIPTIONAL REGULATOR MFTR-RELATED"/>
    <property type="match status" value="1"/>
</dbReference>
<evidence type="ECO:0000256" key="1">
    <source>
        <dbReference type="ARBA" id="ARBA00023015"/>
    </source>
</evidence>
<evidence type="ECO:0000313" key="7">
    <source>
        <dbReference type="EMBL" id="ACV05535.1"/>
    </source>
</evidence>
<dbReference type="STRING" id="478801.Ksed_04630"/>
<dbReference type="InterPro" id="IPR001647">
    <property type="entry name" value="HTH_TetR"/>
</dbReference>
<dbReference type="HOGENOM" id="CLU_069356_2_3_11"/>
<dbReference type="SUPFAM" id="SSF46689">
    <property type="entry name" value="Homeodomain-like"/>
    <property type="match status" value="1"/>
</dbReference>
<evidence type="ECO:0000256" key="5">
    <source>
        <dbReference type="SAM" id="MobiDB-lite"/>
    </source>
</evidence>
<dbReference type="GO" id="GO:0000976">
    <property type="term" value="F:transcription cis-regulatory region binding"/>
    <property type="evidence" value="ECO:0007669"/>
    <property type="project" value="TreeGrafter"/>
</dbReference>
<feature type="compositionally biased region" description="Low complexity" evidence="5">
    <location>
        <begin position="203"/>
        <end position="216"/>
    </location>
</feature>
<evidence type="ECO:0000256" key="3">
    <source>
        <dbReference type="ARBA" id="ARBA00023163"/>
    </source>
</evidence>
<evidence type="ECO:0000313" key="8">
    <source>
        <dbReference type="Proteomes" id="UP000006666"/>
    </source>
</evidence>
<evidence type="ECO:0000259" key="6">
    <source>
        <dbReference type="PROSITE" id="PS50977"/>
    </source>
</evidence>
<feature type="DNA-binding region" description="H-T-H motif" evidence="4">
    <location>
        <begin position="32"/>
        <end position="51"/>
    </location>
</feature>
<proteinExistence type="predicted"/>
<dbReference type="PANTHER" id="PTHR30055">
    <property type="entry name" value="HTH-TYPE TRANSCRIPTIONAL REGULATOR RUTR"/>
    <property type="match status" value="1"/>
</dbReference>
<evidence type="ECO:0000256" key="4">
    <source>
        <dbReference type="PROSITE-ProRule" id="PRU00335"/>
    </source>
</evidence>
<feature type="region of interest" description="Disordered" evidence="5">
    <location>
        <begin position="195"/>
        <end position="216"/>
    </location>
</feature>
<dbReference type="InterPro" id="IPR009057">
    <property type="entry name" value="Homeodomain-like_sf"/>
</dbReference>
<dbReference type="KEGG" id="kse:Ksed_04630"/>
<evidence type="ECO:0000256" key="2">
    <source>
        <dbReference type="ARBA" id="ARBA00023125"/>
    </source>
</evidence>
<dbReference type="Proteomes" id="UP000006666">
    <property type="component" value="Chromosome"/>
</dbReference>
<reference evidence="7 8" key="1">
    <citation type="journal article" date="2009" name="Stand. Genomic Sci.">
        <title>Complete genome sequence of Kytococcus sedentarius type strain (541).</title>
        <authorList>
            <person name="Sims D."/>
            <person name="Brettin T."/>
            <person name="Detter J.C."/>
            <person name="Han C."/>
            <person name="Lapidus A."/>
            <person name="Copeland A."/>
            <person name="Glavina Del Rio T."/>
            <person name="Nolan M."/>
            <person name="Chen F."/>
            <person name="Lucas S."/>
            <person name="Tice H."/>
            <person name="Cheng J.F."/>
            <person name="Bruce D."/>
            <person name="Goodwin L."/>
            <person name="Pitluck S."/>
            <person name="Ovchinnikova G."/>
            <person name="Pati A."/>
            <person name="Ivanova N."/>
            <person name="Mavrommatis K."/>
            <person name="Chen A."/>
            <person name="Palaniappan K."/>
            <person name="D'haeseleer P."/>
            <person name="Chain P."/>
            <person name="Bristow J."/>
            <person name="Eisen J.A."/>
            <person name="Markowitz V."/>
            <person name="Hugenholtz P."/>
            <person name="Schneider S."/>
            <person name="Goker M."/>
            <person name="Pukall R."/>
            <person name="Kyrpides N.C."/>
            <person name="Klenk H.P."/>
        </authorList>
    </citation>
    <scope>NUCLEOTIDE SEQUENCE [LARGE SCALE GENOMIC DNA]</scope>
    <source>
        <strain evidence="8">ATCC 14392 / DSM 20547 / JCM 11482 / CCUG 33030 / NBRC 15357 / NCTC 11040 / CCM 314 / 541</strain>
    </source>
</reference>
<dbReference type="PROSITE" id="PS50977">
    <property type="entry name" value="HTH_TETR_2"/>
    <property type="match status" value="1"/>
</dbReference>
<sequence length="216" mass="23389">MSLREAHKDRTRASLVDAAFGVLEERGIEQLTAESVAERAGVSRRTLFNYFGTVEETLLVPAHASMDTLVAEIERSEASVPPLDVLRRALPTVFDAAVFDRIASIRRAAVHSPALRRAETAIVTDSVGDALALLEARSRRVGVEPDRLFLAGLARSGLGVIETAAEAWMERTGGTADEESRRTFIELAQRALDDLRSGYGSADTPDSPDTTTEGRP</sequence>
<dbReference type="Pfam" id="PF00440">
    <property type="entry name" value="TetR_N"/>
    <property type="match status" value="1"/>
</dbReference>
<dbReference type="eggNOG" id="COG1309">
    <property type="taxonomic scope" value="Bacteria"/>
</dbReference>
<dbReference type="GO" id="GO:0003700">
    <property type="term" value="F:DNA-binding transcription factor activity"/>
    <property type="evidence" value="ECO:0007669"/>
    <property type="project" value="TreeGrafter"/>
</dbReference>
<dbReference type="AlphaFoldDB" id="C7NKP9"/>
<keyword evidence="2 4" id="KW-0238">DNA-binding</keyword>
<dbReference type="RefSeq" id="WP_012801953.1">
    <property type="nucleotide sequence ID" value="NC_013169.1"/>
</dbReference>
<protein>
    <submittedName>
        <fullName evidence="7">Transcriptional regulator, tetR family</fullName>
    </submittedName>
</protein>
<dbReference type="PRINTS" id="PR00455">
    <property type="entry name" value="HTHTETR"/>
</dbReference>